<feature type="compositionally biased region" description="Basic and acidic residues" evidence="1">
    <location>
        <begin position="1109"/>
        <end position="1119"/>
    </location>
</feature>
<dbReference type="Gene3D" id="2.30.42.10">
    <property type="match status" value="1"/>
</dbReference>
<dbReference type="InterPro" id="IPR001478">
    <property type="entry name" value="PDZ"/>
</dbReference>
<feature type="compositionally biased region" description="Basic and acidic residues" evidence="1">
    <location>
        <begin position="129"/>
        <end position="146"/>
    </location>
</feature>
<feature type="region of interest" description="Disordered" evidence="1">
    <location>
        <begin position="834"/>
        <end position="877"/>
    </location>
</feature>
<feature type="region of interest" description="Disordered" evidence="1">
    <location>
        <begin position="304"/>
        <end position="365"/>
    </location>
</feature>
<dbReference type="Gene3D" id="1.10.418.10">
    <property type="entry name" value="Calponin-like domain"/>
    <property type="match status" value="1"/>
</dbReference>
<dbReference type="InterPro" id="IPR036034">
    <property type="entry name" value="PDZ_sf"/>
</dbReference>
<dbReference type="SMART" id="SM00228">
    <property type="entry name" value="PDZ"/>
    <property type="match status" value="1"/>
</dbReference>
<feature type="compositionally biased region" description="Polar residues" evidence="1">
    <location>
        <begin position="318"/>
        <end position="335"/>
    </location>
</feature>
<evidence type="ECO:0000256" key="1">
    <source>
        <dbReference type="SAM" id="MobiDB-lite"/>
    </source>
</evidence>
<evidence type="ECO:0000259" key="2">
    <source>
        <dbReference type="PROSITE" id="PS50106"/>
    </source>
</evidence>
<dbReference type="PANTHER" id="PTHR46767">
    <property type="entry name" value="LIM DOMAIN ONLY PROTEIN 7"/>
    <property type="match status" value="1"/>
</dbReference>
<proteinExistence type="predicted"/>
<feature type="compositionally biased region" description="Polar residues" evidence="1">
    <location>
        <begin position="518"/>
        <end position="535"/>
    </location>
</feature>
<feature type="compositionally biased region" description="Low complexity" evidence="1">
    <location>
        <begin position="1523"/>
        <end position="1537"/>
    </location>
</feature>
<feature type="compositionally biased region" description="Polar residues" evidence="1">
    <location>
        <begin position="928"/>
        <end position="938"/>
    </location>
</feature>
<feature type="compositionally biased region" description="Basic and acidic residues" evidence="1">
    <location>
        <begin position="915"/>
        <end position="927"/>
    </location>
</feature>
<feature type="non-terminal residue" evidence="3">
    <location>
        <position position="1"/>
    </location>
</feature>
<accession>A0AAV2HFZ1</accession>
<feature type="region of interest" description="Disordered" evidence="1">
    <location>
        <begin position="1163"/>
        <end position="1193"/>
    </location>
</feature>
<organism evidence="3 4">
    <name type="scientific">Lymnaea stagnalis</name>
    <name type="common">Great pond snail</name>
    <name type="synonym">Helix stagnalis</name>
    <dbReference type="NCBI Taxonomy" id="6523"/>
    <lineage>
        <taxon>Eukaryota</taxon>
        <taxon>Metazoa</taxon>
        <taxon>Spiralia</taxon>
        <taxon>Lophotrochozoa</taxon>
        <taxon>Mollusca</taxon>
        <taxon>Gastropoda</taxon>
        <taxon>Heterobranchia</taxon>
        <taxon>Euthyneura</taxon>
        <taxon>Panpulmonata</taxon>
        <taxon>Hygrophila</taxon>
        <taxon>Lymnaeoidea</taxon>
        <taxon>Lymnaeidae</taxon>
        <taxon>Lymnaea</taxon>
    </lineage>
</organism>
<dbReference type="GO" id="GO:0023051">
    <property type="term" value="P:regulation of signaling"/>
    <property type="evidence" value="ECO:0007669"/>
    <property type="project" value="InterPro"/>
</dbReference>
<feature type="compositionally biased region" description="Polar residues" evidence="1">
    <location>
        <begin position="1023"/>
        <end position="1038"/>
    </location>
</feature>
<feature type="domain" description="PDZ" evidence="2">
    <location>
        <begin position="750"/>
        <end position="834"/>
    </location>
</feature>
<feature type="compositionally biased region" description="Polar residues" evidence="1">
    <location>
        <begin position="1551"/>
        <end position="1570"/>
    </location>
</feature>
<feature type="compositionally biased region" description="Low complexity" evidence="1">
    <location>
        <begin position="1582"/>
        <end position="1594"/>
    </location>
</feature>
<feature type="compositionally biased region" description="Basic and acidic residues" evidence="1">
    <location>
        <begin position="1063"/>
        <end position="1097"/>
    </location>
</feature>
<gene>
    <name evidence="3" type="ORF">GSLYS_00005479001</name>
</gene>
<feature type="region of interest" description="Disordered" evidence="1">
    <location>
        <begin position="654"/>
        <end position="726"/>
    </location>
</feature>
<feature type="region of interest" description="Disordered" evidence="1">
    <location>
        <begin position="890"/>
        <end position="1150"/>
    </location>
</feature>
<dbReference type="PANTHER" id="PTHR46767:SF1">
    <property type="entry name" value="LIM DOMAIN ONLY PROTEIN 7"/>
    <property type="match status" value="1"/>
</dbReference>
<dbReference type="SUPFAM" id="SSF47576">
    <property type="entry name" value="Calponin-homology domain, CH-domain"/>
    <property type="match status" value="1"/>
</dbReference>
<feature type="compositionally biased region" description="Polar residues" evidence="1">
    <location>
        <begin position="1648"/>
        <end position="1660"/>
    </location>
</feature>
<feature type="region of interest" description="Disordered" evidence="1">
    <location>
        <begin position="199"/>
        <end position="252"/>
    </location>
</feature>
<feature type="region of interest" description="Disordered" evidence="1">
    <location>
        <begin position="1275"/>
        <end position="1399"/>
    </location>
</feature>
<feature type="region of interest" description="Disordered" evidence="1">
    <location>
        <begin position="1460"/>
        <end position="1660"/>
    </location>
</feature>
<feature type="compositionally biased region" description="Basic and acidic residues" evidence="1">
    <location>
        <begin position="1275"/>
        <end position="1285"/>
    </location>
</feature>
<feature type="compositionally biased region" description="Polar residues" evidence="1">
    <location>
        <begin position="946"/>
        <end position="964"/>
    </location>
</feature>
<feature type="compositionally biased region" description="Acidic residues" evidence="1">
    <location>
        <begin position="837"/>
        <end position="855"/>
    </location>
</feature>
<keyword evidence="4" id="KW-1185">Reference proteome</keyword>
<dbReference type="PROSITE" id="PS50106">
    <property type="entry name" value="PDZ"/>
    <property type="match status" value="1"/>
</dbReference>
<feature type="compositionally biased region" description="Basic and acidic residues" evidence="1">
    <location>
        <begin position="569"/>
        <end position="602"/>
    </location>
</feature>
<protein>
    <recommendedName>
        <fullName evidence="2">PDZ domain-containing protein</fullName>
    </recommendedName>
</protein>
<feature type="compositionally biased region" description="Polar residues" evidence="1">
    <location>
        <begin position="210"/>
        <end position="235"/>
    </location>
</feature>
<feature type="region of interest" description="Disordered" evidence="1">
    <location>
        <begin position="386"/>
        <end position="620"/>
    </location>
</feature>
<name>A0AAV2HFZ1_LYMST</name>
<feature type="compositionally biased region" description="Acidic residues" evidence="1">
    <location>
        <begin position="353"/>
        <end position="362"/>
    </location>
</feature>
<feature type="compositionally biased region" description="Low complexity" evidence="1">
    <location>
        <begin position="1383"/>
        <end position="1398"/>
    </location>
</feature>
<dbReference type="EMBL" id="CAXITT010000087">
    <property type="protein sequence ID" value="CAL1531384.1"/>
    <property type="molecule type" value="Genomic_DNA"/>
</dbReference>
<evidence type="ECO:0000313" key="4">
    <source>
        <dbReference type="Proteomes" id="UP001497497"/>
    </source>
</evidence>
<feature type="compositionally biased region" description="Low complexity" evidence="1">
    <location>
        <begin position="1124"/>
        <end position="1150"/>
    </location>
</feature>
<feature type="compositionally biased region" description="Acidic residues" evidence="1">
    <location>
        <begin position="675"/>
        <end position="686"/>
    </location>
</feature>
<feature type="compositionally biased region" description="Polar residues" evidence="1">
    <location>
        <begin position="399"/>
        <end position="414"/>
    </location>
</feature>
<comment type="caution">
    <text evidence="3">The sequence shown here is derived from an EMBL/GenBank/DDBJ whole genome shotgun (WGS) entry which is preliminary data.</text>
</comment>
<feature type="compositionally biased region" description="Basic and acidic residues" evidence="1">
    <location>
        <begin position="442"/>
        <end position="455"/>
    </location>
</feature>
<dbReference type="GO" id="GO:0030155">
    <property type="term" value="P:regulation of cell adhesion"/>
    <property type="evidence" value="ECO:0007669"/>
    <property type="project" value="InterPro"/>
</dbReference>
<feature type="compositionally biased region" description="Basic and acidic residues" evidence="1">
    <location>
        <begin position="488"/>
        <end position="504"/>
    </location>
</feature>
<feature type="compositionally biased region" description="Polar residues" evidence="1">
    <location>
        <begin position="119"/>
        <end position="128"/>
    </location>
</feature>
<dbReference type="SUPFAM" id="SSF50156">
    <property type="entry name" value="PDZ domain-like"/>
    <property type="match status" value="1"/>
</dbReference>
<feature type="compositionally biased region" description="Basic and acidic residues" evidence="1">
    <location>
        <begin position="895"/>
        <end position="905"/>
    </location>
</feature>
<feature type="region of interest" description="Disordered" evidence="1">
    <location>
        <begin position="104"/>
        <end position="169"/>
    </location>
</feature>
<sequence>QDNINVFLKACKSKFGLSDAQLFNPSDLEDLSQRAIAETAQLKEEYEKRLRNVVVTIYWLGKYASKHYQGPQLDLSAYSAFVHHKQDVEIVEREFQREQASANTSANTWDWAHGGQGRPGQNSASVDNSYHHTRDSSLDSFEKESFDSLDEPDGKMPMSRYSSASALNKTRDSQNFHTFDSSYSDDKYSSLYRSSPDLAHIGSSHRRYSSTDSMDGSHNSGHSRQGSDIQETNYPTRRAGGQGLRKSSSSTDPLQFVKLKGAKDLAYTAEVQMRVAAESKLGASLTRAKEDDADWQSNLSTWKNRRKSQSEKNYLMSEEQQSEVTQTSAPKTYSQMKEDRERRKSSGRTFYPIDDEGDDEAFTSEVAPKLLNSSVSLTQSLPKNGVAAWAKEEDDDNEGNQNSQTSVSKLNNSIKAEDQNDSNNNHRYTKSLDEPPQAVGERSSRSRLAEKLRAYDDDDSDLSFSKVGSNTENRYQRFGAPSKTGAPTKHDAPAKQDVPTKVDRGYGSPQAPAAPTKLATSANKDKGYNSSQSSGDWRGKNEDLSNKSVNNSSWISESSKQETSGVNVHKRDQDAFSRRSEPFTKSKDSLNKSESFSERDNQKITTTRNVGSRTQSKIGSIMQNFMDSESKTSQPKQGYNEKIDLSARKSAFLKDNEDSKSASTYHSHGSPHSEEDSESSEEERQVEEEKREPWSSYTNTSIPPLPSSTVTSSSYQTTTTTSAPPVPAVRQTSAVYSSYEKSSKKSVEKVIIISQKADSDKGFGFFLTGGLDKNAPITVSKVSLGSSADLNDLKVKDIILSVNQTSVSDMTTTQVGDIVARAVGTGYIEMKIRRDMQEDDFDDEDFSSSSDEGEQDLTSPGYKNSKESETEGQTSVMSGLAAERAWLEQQMGASEKWESETRQLETRQPATRQQLSREPETDQKKTVEVQSRLTLTVDRNQDSLDDTLSPSSVNTRPSPSTSQVLEDDSDGSGPPAILRKWQRQRQKEEYAIDTSNDISETFKRISLNASLPRLDSDFDRGTESYQSQDSSSRLTQPWDQKLNEWTEKQDRERELDTGYDVPDQARFEEQRAELQEKYEQDLRKAEEKRQEKKRQEEELLQPELNTMRTLEERKAERRARIQRSAAESTQSTSETGSSHTTSLSFNINQQQQQYDEQLPAFYTKPSVPLTGQPGTFVIDPRNRQGPSENAPPLQFQIKLGSQPAVDPNTSAFLEAERERIRREELQKIAEERKRLEEDQMAREVEKMRAIKEKEAEVLRAKQLLEQERQQFLKEQEEFKRHKEQEQLLLQQQQQRASYNHQQERQPVAAQRRSSGTGARERSPNMTDDSIRKPVNNQASPPFRESNSNIRNSGYQQVAKQDNGNKISQSSAALNVKRWPPPRESSSSGGEDSDPAGSGRRFSREQMLAMNRKATPMQTLPLETQEIKVQVQQQANVPITREAPSRVEIHTLNSVPKAKLRDPNEWYANAANTPPSPRQPEPRHQASWMDSKDGAGTAAGKRFSSTSTGDHWLIQEAERRRLAGSQPSSSYTSQVSGPIKPANDNRWRDSNGYGSESMPQAIRQTLLQKTASARGGSSEPAGLSSNSSRSSSRSPSLPPHDSYPQDTGQYGRSHSPREPYQPQQHSGRYAQPPSYAPPSPGENGLPVNGKQQCSHCSQDIG</sequence>
<feature type="compositionally biased region" description="Polar residues" evidence="1">
    <location>
        <begin position="462"/>
        <end position="473"/>
    </location>
</feature>
<evidence type="ECO:0000313" key="3">
    <source>
        <dbReference type="EMBL" id="CAL1531384.1"/>
    </source>
</evidence>
<reference evidence="3 4" key="1">
    <citation type="submission" date="2024-04" db="EMBL/GenBank/DDBJ databases">
        <authorList>
            <consortium name="Genoscope - CEA"/>
            <person name="William W."/>
        </authorList>
    </citation>
    <scope>NUCLEOTIDE SEQUENCE [LARGE SCALE GENOMIC DNA]</scope>
</reference>
<feature type="compositionally biased region" description="Polar residues" evidence="1">
    <location>
        <begin position="603"/>
        <end position="620"/>
    </location>
</feature>
<dbReference type="Proteomes" id="UP001497497">
    <property type="component" value="Unassembled WGS sequence"/>
</dbReference>
<dbReference type="Pfam" id="PF00595">
    <property type="entry name" value="PDZ"/>
    <property type="match status" value="1"/>
</dbReference>
<dbReference type="InterPro" id="IPR029978">
    <property type="entry name" value="LMO-7"/>
</dbReference>
<feature type="non-terminal residue" evidence="3">
    <location>
        <position position="1660"/>
    </location>
</feature>
<feature type="compositionally biased region" description="Basic and acidic residues" evidence="1">
    <location>
        <begin position="1041"/>
        <end position="1056"/>
    </location>
</feature>
<feature type="compositionally biased region" description="Low complexity" evidence="1">
    <location>
        <begin position="547"/>
        <end position="564"/>
    </location>
</feature>
<dbReference type="InterPro" id="IPR036872">
    <property type="entry name" value="CH_dom_sf"/>
</dbReference>
<feature type="compositionally biased region" description="Polar residues" evidence="1">
    <location>
        <begin position="1334"/>
        <end position="1372"/>
    </location>
</feature>
<feature type="compositionally biased region" description="Low complexity" evidence="1">
    <location>
        <begin position="707"/>
        <end position="723"/>
    </location>
</feature>